<reference evidence="1 2" key="1">
    <citation type="journal article" date="2021" name="Nat. Commun.">
        <title>Genetic determinants of endophytism in the Arabidopsis root mycobiome.</title>
        <authorList>
            <person name="Mesny F."/>
            <person name="Miyauchi S."/>
            <person name="Thiergart T."/>
            <person name="Pickel B."/>
            <person name="Atanasova L."/>
            <person name="Karlsson M."/>
            <person name="Huettel B."/>
            <person name="Barry K.W."/>
            <person name="Haridas S."/>
            <person name="Chen C."/>
            <person name="Bauer D."/>
            <person name="Andreopoulos W."/>
            <person name="Pangilinan J."/>
            <person name="LaButti K."/>
            <person name="Riley R."/>
            <person name="Lipzen A."/>
            <person name="Clum A."/>
            <person name="Drula E."/>
            <person name="Henrissat B."/>
            <person name="Kohler A."/>
            <person name="Grigoriev I.V."/>
            <person name="Martin F.M."/>
            <person name="Hacquard S."/>
        </authorList>
    </citation>
    <scope>NUCLEOTIDE SEQUENCE [LARGE SCALE GENOMIC DNA]</scope>
    <source>
        <strain evidence="1 2">MPI-SDFR-AT-0079</strain>
    </source>
</reference>
<organism evidence="1 2">
    <name type="scientific">Chaetomium tenue</name>
    <dbReference type="NCBI Taxonomy" id="1854479"/>
    <lineage>
        <taxon>Eukaryota</taxon>
        <taxon>Fungi</taxon>
        <taxon>Dikarya</taxon>
        <taxon>Ascomycota</taxon>
        <taxon>Pezizomycotina</taxon>
        <taxon>Sordariomycetes</taxon>
        <taxon>Sordariomycetidae</taxon>
        <taxon>Sordariales</taxon>
        <taxon>Chaetomiaceae</taxon>
        <taxon>Chaetomium</taxon>
    </lineage>
</organism>
<dbReference type="Proteomes" id="UP000724584">
    <property type="component" value="Unassembled WGS sequence"/>
</dbReference>
<name>A0ACB7PQW1_9PEZI</name>
<evidence type="ECO:0000313" key="2">
    <source>
        <dbReference type="Proteomes" id="UP000724584"/>
    </source>
</evidence>
<keyword evidence="2" id="KW-1185">Reference proteome</keyword>
<comment type="caution">
    <text evidence="1">The sequence shown here is derived from an EMBL/GenBank/DDBJ whole genome shotgun (WGS) entry which is preliminary data.</text>
</comment>
<sequence length="147" mass="16826">MPGEVSSERSCFVTWGHYPDEGVEVDERFDVSVTLTITVEDGDPAEFLPLQASLPLWRGARDVSYSLLQDRESSYHPGIDTTEAEVKMCDGGFFYKVELYWKDCYIIDPGESYYFTFNLERHSGSDLKKRKQPGETFSCVLNPFPEK</sequence>
<protein>
    <submittedName>
        <fullName evidence="1">Uncharacterized protein</fullName>
    </submittedName>
</protein>
<proteinExistence type="predicted"/>
<evidence type="ECO:0000313" key="1">
    <source>
        <dbReference type="EMBL" id="KAH6651285.1"/>
    </source>
</evidence>
<accession>A0ACB7PQW1</accession>
<gene>
    <name evidence="1" type="ORF">F5144DRAFT_589540</name>
</gene>
<dbReference type="EMBL" id="JAGIZQ010000001">
    <property type="protein sequence ID" value="KAH6651285.1"/>
    <property type="molecule type" value="Genomic_DNA"/>
</dbReference>